<dbReference type="SUPFAM" id="SSF56235">
    <property type="entry name" value="N-terminal nucleophile aminohydrolases (Ntn hydrolases)"/>
    <property type="match status" value="1"/>
</dbReference>
<dbReference type="PANTHER" id="PTHR10188">
    <property type="entry name" value="L-ASPARAGINASE"/>
    <property type="match status" value="1"/>
</dbReference>
<organism evidence="2 3">
    <name type="scientific">Saccharopolyspora taberi</name>
    <dbReference type="NCBI Taxonomy" id="60895"/>
    <lineage>
        <taxon>Bacteria</taxon>
        <taxon>Bacillati</taxon>
        <taxon>Actinomycetota</taxon>
        <taxon>Actinomycetes</taxon>
        <taxon>Pseudonocardiales</taxon>
        <taxon>Pseudonocardiaceae</taxon>
        <taxon>Saccharopolyspora</taxon>
    </lineage>
</organism>
<dbReference type="PANTHER" id="PTHR10188:SF6">
    <property type="entry name" value="N(4)-(BETA-N-ACETYLGLUCOSAMINYL)-L-ASPARAGINASE"/>
    <property type="match status" value="1"/>
</dbReference>
<keyword evidence="3" id="KW-1185">Reference proteome</keyword>
<dbReference type="CDD" id="cd04701">
    <property type="entry name" value="Asparaginase_2"/>
    <property type="match status" value="1"/>
</dbReference>
<accession>A0ABN3VJB5</accession>
<dbReference type="EMBL" id="BAAAUX010000019">
    <property type="protein sequence ID" value="GAA2807487.1"/>
    <property type="molecule type" value="Genomic_DNA"/>
</dbReference>
<evidence type="ECO:0000313" key="2">
    <source>
        <dbReference type="EMBL" id="GAA2807487.1"/>
    </source>
</evidence>
<gene>
    <name evidence="2" type="ORF">GCM10010470_48480</name>
</gene>
<dbReference type="Pfam" id="PF01112">
    <property type="entry name" value="Asparaginase_2"/>
    <property type="match status" value="1"/>
</dbReference>
<evidence type="ECO:0000313" key="3">
    <source>
        <dbReference type="Proteomes" id="UP001500979"/>
    </source>
</evidence>
<keyword evidence="1" id="KW-0732">Signal</keyword>
<dbReference type="InterPro" id="IPR000246">
    <property type="entry name" value="Peptidase_T2"/>
</dbReference>
<dbReference type="Gene3D" id="3.60.20.30">
    <property type="entry name" value="(Glycosyl)asparaginase"/>
    <property type="match status" value="1"/>
</dbReference>
<feature type="chain" id="PRO_5046453745" evidence="1">
    <location>
        <begin position="28"/>
        <end position="332"/>
    </location>
</feature>
<protein>
    <submittedName>
        <fullName evidence="2">Isoaspartyl peptidase/L-asparaginase</fullName>
    </submittedName>
</protein>
<feature type="signal peptide" evidence="1">
    <location>
        <begin position="1"/>
        <end position="27"/>
    </location>
</feature>
<proteinExistence type="predicted"/>
<evidence type="ECO:0000256" key="1">
    <source>
        <dbReference type="SAM" id="SignalP"/>
    </source>
</evidence>
<dbReference type="Proteomes" id="UP001500979">
    <property type="component" value="Unassembled WGS sequence"/>
</dbReference>
<dbReference type="InterPro" id="IPR029055">
    <property type="entry name" value="Ntn_hydrolases_N"/>
</dbReference>
<sequence>MTRRGVAVLGGVVAVPILALSASSGWAGGEAHEVSLAVHCGTDALVREETPPEVGAQYEAMFQKALRAGHEVLGSGGRAVDAVQAAVVVLEDDPLCNAGRGAVFNTDAEHQLDASIMDGRNLDVGGVAAVENVKNPVKAARLVMDETPHVLLAGEGADDFAAASGLETATQDYFWTQKRWDSLLEAKRDAAAVAGEEHGTVGAVAVDSHGDLAAATSTGGLTNKMVGRVGDSPIAGAGTYADSRFVAVSGTGKGESFIRANAAREVAVQMEHRGLDVADAARAAIDRVVRAEGDGALIALGRDGEFAAPSTDSAKYGWITRSGEVETRFYRD</sequence>
<reference evidence="2 3" key="1">
    <citation type="journal article" date="2019" name="Int. J. Syst. Evol. Microbiol.">
        <title>The Global Catalogue of Microorganisms (GCM) 10K type strain sequencing project: providing services to taxonomists for standard genome sequencing and annotation.</title>
        <authorList>
            <consortium name="The Broad Institute Genomics Platform"/>
            <consortium name="The Broad Institute Genome Sequencing Center for Infectious Disease"/>
            <person name="Wu L."/>
            <person name="Ma J."/>
        </authorList>
    </citation>
    <scope>NUCLEOTIDE SEQUENCE [LARGE SCALE GENOMIC DNA]</scope>
    <source>
        <strain evidence="2 3">JCM 9383</strain>
    </source>
</reference>
<comment type="caution">
    <text evidence="2">The sequence shown here is derived from an EMBL/GenBank/DDBJ whole genome shotgun (WGS) entry which is preliminary data.</text>
</comment>
<dbReference type="RefSeq" id="WP_344683362.1">
    <property type="nucleotide sequence ID" value="NZ_BAAAUX010000019.1"/>
</dbReference>
<name>A0ABN3VJB5_9PSEU</name>